<name>A0A239F516_9BURK</name>
<dbReference type="EMBL" id="FZOT01000003">
    <property type="protein sequence ID" value="SNS51925.1"/>
    <property type="molecule type" value="Genomic_DNA"/>
</dbReference>
<dbReference type="AlphaFoldDB" id="A0A239F516"/>
<accession>A0A239F516</accession>
<reference evidence="2 3" key="1">
    <citation type="submission" date="2017-06" db="EMBL/GenBank/DDBJ databases">
        <authorList>
            <person name="Kim H.J."/>
            <person name="Triplett B.A."/>
        </authorList>
    </citation>
    <scope>NUCLEOTIDE SEQUENCE [LARGE SCALE GENOMIC DNA]</scope>
    <source>
        <strain evidence="2 3">U15</strain>
    </source>
</reference>
<feature type="chain" id="PRO_5012714973" evidence="1">
    <location>
        <begin position="42"/>
        <end position="154"/>
    </location>
</feature>
<protein>
    <submittedName>
        <fullName evidence="2">Uncharacterized protein</fullName>
    </submittedName>
</protein>
<gene>
    <name evidence="2" type="ORF">SAMN06265795_103182</name>
</gene>
<evidence type="ECO:0000256" key="1">
    <source>
        <dbReference type="SAM" id="SignalP"/>
    </source>
</evidence>
<proteinExistence type="predicted"/>
<dbReference type="Proteomes" id="UP000198284">
    <property type="component" value="Unassembled WGS sequence"/>
</dbReference>
<feature type="signal peptide" evidence="1">
    <location>
        <begin position="1"/>
        <end position="41"/>
    </location>
</feature>
<organism evidence="2 3">
    <name type="scientific">Noviherbaspirillum humi</name>
    <dbReference type="NCBI Taxonomy" id="1688639"/>
    <lineage>
        <taxon>Bacteria</taxon>
        <taxon>Pseudomonadati</taxon>
        <taxon>Pseudomonadota</taxon>
        <taxon>Betaproteobacteria</taxon>
        <taxon>Burkholderiales</taxon>
        <taxon>Oxalobacteraceae</taxon>
        <taxon>Noviherbaspirillum</taxon>
    </lineage>
</organism>
<sequence length="154" mass="16186">MLIPSNHFPAMKMPSLPNRPLSLAKCVLAFVLVAGSLAAFAASTDRRAASPAKDATVCDSCGTIASVKTYRRPAGHGSQQVTDGRTTNGYVGKIAASPKRSRSVTRIKVKMDNGAFQSFFEDGTSQWTPGEKVVVSNGKLVSQGGKDAAVKKSI</sequence>
<evidence type="ECO:0000313" key="3">
    <source>
        <dbReference type="Proteomes" id="UP000198284"/>
    </source>
</evidence>
<evidence type="ECO:0000313" key="2">
    <source>
        <dbReference type="EMBL" id="SNS51925.1"/>
    </source>
</evidence>
<keyword evidence="3" id="KW-1185">Reference proteome</keyword>
<keyword evidence="1" id="KW-0732">Signal</keyword>